<evidence type="ECO:0000313" key="1">
    <source>
        <dbReference type="EMBL" id="MBP2323301.1"/>
    </source>
</evidence>
<reference evidence="1 2" key="1">
    <citation type="submission" date="2021-03" db="EMBL/GenBank/DDBJ databases">
        <title>Sequencing the genomes of 1000 actinobacteria strains.</title>
        <authorList>
            <person name="Klenk H.-P."/>
        </authorList>
    </citation>
    <scope>NUCLEOTIDE SEQUENCE [LARGE SCALE GENOMIC DNA]</scope>
    <source>
        <strain evidence="1 2">DSM 46670</strain>
    </source>
</reference>
<evidence type="ECO:0000313" key="2">
    <source>
        <dbReference type="Proteomes" id="UP001519332"/>
    </source>
</evidence>
<comment type="caution">
    <text evidence="1">The sequence shown here is derived from an EMBL/GenBank/DDBJ whole genome shotgun (WGS) entry which is preliminary data.</text>
</comment>
<name>A0ABS4TG37_9PSEU</name>
<dbReference type="Proteomes" id="UP001519332">
    <property type="component" value="Unassembled WGS sequence"/>
</dbReference>
<organism evidence="1 2">
    <name type="scientific">Kibdelosporangium banguiense</name>
    <dbReference type="NCBI Taxonomy" id="1365924"/>
    <lineage>
        <taxon>Bacteria</taxon>
        <taxon>Bacillati</taxon>
        <taxon>Actinomycetota</taxon>
        <taxon>Actinomycetes</taxon>
        <taxon>Pseudonocardiales</taxon>
        <taxon>Pseudonocardiaceae</taxon>
        <taxon>Kibdelosporangium</taxon>
    </lineage>
</organism>
<dbReference type="EMBL" id="JAGINW010000001">
    <property type="protein sequence ID" value="MBP2323301.1"/>
    <property type="molecule type" value="Genomic_DNA"/>
</dbReference>
<protein>
    <submittedName>
        <fullName evidence="1">Uncharacterized protein</fullName>
    </submittedName>
</protein>
<accession>A0ABS4TG37</accession>
<sequence length="96" mass="10567">MEHTAVVHFRDAGELAAELRSPDVRREPVRRSSSAVADRMAEFPTRLRAFRCCGAPSLCGAACLNSQESHLLAEAHTVLTEALHALHRLHDPNKEA</sequence>
<proteinExistence type="predicted"/>
<gene>
    <name evidence="1" type="ORF">JOF56_003686</name>
</gene>
<keyword evidence="2" id="KW-1185">Reference proteome</keyword>